<protein>
    <submittedName>
        <fullName evidence="3">Uncharacterized protein</fullName>
    </submittedName>
</protein>
<feature type="region of interest" description="Disordered" evidence="1">
    <location>
        <begin position="138"/>
        <end position="252"/>
    </location>
</feature>
<feature type="compositionally biased region" description="Basic and acidic residues" evidence="1">
    <location>
        <begin position="212"/>
        <end position="252"/>
    </location>
</feature>
<feature type="compositionally biased region" description="Basic and acidic residues" evidence="1">
    <location>
        <begin position="170"/>
        <end position="180"/>
    </location>
</feature>
<name>A0A915MHG5_MELJA</name>
<dbReference type="WBParaSite" id="scaffold3627_cov265.g6887">
    <property type="protein sequence ID" value="scaffold3627_cov265.g6887"/>
    <property type="gene ID" value="scaffold3627_cov265.g6887"/>
</dbReference>
<feature type="compositionally biased region" description="Basic and acidic residues" evidence="1">
    <location>
        <begin position="113"/>
        <end position="125"/>
    </location>
</feature>
<sequence length="252" mass="27774">MLLNPNSTTQILLLRPKIISSNNVLLPVSNAIMDCCCPASRFCKSKSKKKKNSKPTTSTISMTNSKTKKKKKDNSEYVKQLDKLKETEAMAISVESANSVSSTSESNPLSRETGQRTREKEMSLETTLELKEKLIKELEATKSGKDGKDKGQKSISITQMSTRTAIEFIPPKEKSVKETQKSISAGNTSSAIQKSVEVGKGGGTRSVTISVRKKDDKESNKEKNEKEAEKVESEALLEEKETKSSSESDEKE</sequence>
<reference evidence="3" key="1">
    <citation type="submission" date="2022-11" db="UniProtKB">
        <authorList>
            <consortium name="WormBaseParasite"/>
        </authorList>
    </citation>
    <scope>IDENTIFICATION</scope>
</reference>
<evidence type="ECO:0000256" key="1">
    <source>
        <dbReference type="SAM" id="MobiDB-lite"/>
    </source>
</evidence>
<feature type="region of interest" description="Disordered" evidence="1">
    <location>
        <begin position="47"/>
        <end position="76"/>
    </location>
</feature>
<feature type="compositionally biased region" description="Low complexity" evidence="1">
    <location>
        <begin position="95"/>
        <end position="107"/>
    </location>
</feature>
<organism evidence="2 3">
    <name type="scientific">Meloidogyne javanica</name>
    <name type="common">Root-knot nematode worm</name>
    <dbReference type="NCBI Taxonomy" id="6303"/>
    <lineage>
        <taxon>Eukaryota</taxon>
        <taxon>Metazoa</taxon>
        <taxon>Ecdysozoa</taxon>
        <taxon>Nematoda</taxon>
        <taxon>Chromadorea</taxon>
        <taxon>Rhabditida</taxon>
        <taxon>Tylenchina</taxon>
        <taxon>Tylenchomorpha</taxon>
        <taxon>Tylenchoidea</taxon>
        <taxon>Meloidogynidae</taxon>
        <taxon>Meloidogyninae</taxon>
        <taxon>Meloidogyne</taxon>
        <taxon>Meloidogyne incognita group</taxon>
    </lineage>
</organism>
<feature type="compositionally biased region" description="Basic and acidic residues" evidence="1">
    <location>
        <begin position="138"/>
        <end position="152"/>
    </location>
</feature>
<dbReference type="AlphaFoldDB" id="A0A915MHG5"/>
<keyword evidence="2" id="KW-1185">Reference proteome</keyword>
<accession>A0A915MHG5</accession>
<dbReference type="Proteomes" id="UP000887561">
    <property type="component" value="Unplaced"/>
</dbReference>
<feature type="region of interest" description="Disordered" evidence="1">
    <location>
        <begin position="95"/>
        <end position="125"/>
    </location>
</feature>
<feature type="compositionally biased region" description="Low complexity" evidence="1">
    <location>
        <begin position="54"/>
        <end position="65"/>
    </location>
</feature>
<proteinExistence type="predicted"/>
<feature type="compositionally biased region" description="Polar residues" evidence="1">
    <location>
        <begin position="155"/>
        <end position="164"/>
    </location>
</feature>
<evidence type="ECO:0000313" key="3">
    <source>
        <dbReference type="WBParaSite" id="scaffold3627_cov265.g6887"/>
    </source>
</evidence>
<evidence type="ECO:0000313" key="2">
    <source>
        <dbReference type="Proteomes" id="UP000887561"/>
    </source>
</evidence>
<feature type="compositionally biased region" description="Polar residues" evidence="1">
    <location>
        <begin position="181"/>
        <end position="193"/>
    </location>
</feature>